<dbReference type="Proteomes" id="UP001320715">
    <property type="component" value="Unassembled WGS sequence"/>
</dbReference>
<accession>A0ABT1CQ62</accession>
<sequence>MNTLFSFRRLMAIITKEAIQMRRDRITFAMMLGVPLMQLVLFGFAINNDPKGLPAALVTTSQDHYTRAMVSAMENTGYYRFDHVVASAEEADRLIKSGAVSFVVTVPSDFARRVERGDHPQILIEADATDPSVASGAISTLGTVAAQALLREQSAEAQAAEQSTAALNVVVHQLYNPEGITQYNIVPGLLGVILQLTMVMMTSMALTRETERGTMENLLAMPASPLEIMLGKVLPFLVVGGVQVLVVLVAAKTLFGVPFVGSLWLLLVSILIFVLALVLLGYAFSTLARTQMQAMQLTFFFFLPSLLLSGFMFPFRGMPAWAQALGEIFPLTHFLRIIRAVMLKGADLQGVATPLGALMVFVAAYMVLALMRFRRTLD</sequence>
<comment type="caution">
    <text evidence="10">The sequence shown here is derived from an EMBL/GenBank/DDBJ whole genome shotgun (WGS) entry which is preliminary data.</text>
</comment>
<keyword evidence="6 8" id="KW-1133">Transmembrane helix</keyword>
<dbReference type="InterPro" id="IPR013525">
    <property type="entry name" value="ABC2_TM"/>
</dbReference>
<dbReference type="InterPro" id="IPR047817">
    <property type="entry name" value="ABC2_TM_bact-type"/>
</dbReference>
<keyword evidence="5 8" id="KW-0812">Transmembrane</keyword>
<dbReference type="RefSeq" id="WP_252915001.1">
    <property type="nucleotide sequence ID" value="NZ_JAAAML010000001.1"/>
</dbReference>
<feature type="transmembrane region" description="Helical" evidence="8">
    <location>
        <begin position="263"/>
        <end position="285"/>
    </location>
</feature>
<evidence type="ECO:0000256" key="5">
    <source>
        <dbReference type="ARBA" id="ARBA00022692"/>
    </source>
</evidence>
<evidence type="ECO:0000256" key="6">
    <source>
        <dbReference type="ARBA" id="ARBA00022989"/>
    </source>
</evidence>
<keyword evidence="7 8" id="KW-0472">Membrane</keyword>
<evidence type="ECO:0000256" key="3">
    <source>
        <dbReference type="ARBA" id="ARBA00022448"/>
    </source>
</evidence>
<organism evidence="10 11">
    <name type="scientific">Hoeflea alexandrii</name>
    <dbReference type="NCBI Taxonomy" id="288436"/>
    <lineage>
        <taxon>Bacteria</taxon>
        <taxon>Pseudomonadati</taxon>
        <taxon>Pseudomonadota</taxon>
        <taxon>Alphaproteobacteria</taxon>
        <taxon>Hyphomicrobiales</taxon>
        <taxon>Rhizobiaceae</taxon>
        <taxon>Hoeflea</taxon>
    </lineage>
</organism>
<evidence type="ECO:0000256" key="2">
    <source>
        <dbReference type="ARBA" id="ARBA00007783"/>
    </source>
</evidence>
<comment type="similarity">
    <text evidence="2 8">Belongs to the ABC-2 integral membrane protein family.</text>
</comment>
<reference evidence="10 11" key="1">
    <citation type="submission" date="2020-01" db="EMBL/GenBank/DDBJ databases">
        <title>Genomes of bacteria type strains.</title>
        <authorList>
            <person name="Chen J."/>
            <person name="Zhu S."/>
            <person name="Yang J."/>
        </authorList>
    </citation>
    <scope>NUCLEOTIDE SEQUENCE [LARGE SCALE GENOMIC DNA]</scope>
    <source>
        <strain evidence="10 11">DSM 16655</strain>
    </source>
</reference>
<keyword evidence="11" id="KW-1185">Reference proteome</keyword>
<evidence type="ECO:0000313" key="11">
    <source>
        <dbReference type="Proteomes" id="UP001320715"/>
    </source>
</evidence>
<dbReference type="Pfam" id="PF12698">
    <property type="entry name" value="ABC2_membrane_3"/>
    <property type="match status" value="1"/>
</dbReference>
<protein>
    <recommendedName>
        <fullName evidence="8">Transport permease protein</fullName>
    </recommendedName>
</protein>
<dbReference type="PANTHER" id="PTHR30294:SF29">
    <property type="entry name" value="MULTIDRUG ABC TRANSPORTER PERMEASE YBHS-RELATED"/>
    <property type="match status" value="1"/>
</dbReference>
<gene>
    <name evidence="10" type="ORF">GTW23_05755</name>
</gene>
<keyword evidence="3 8" id="KW-0813">Transport</keyword>
<evidence type="ECO:0000256" key="1">
    <source>
        <dbReference type="ARBA" id="ARBA00004651"/>
    </source>
</evidence>
<evidence type="ECO:0000256" key="7">
    <source>
        <dbReference type="ARBA" id="ARBA00023136"/>
    </source>
</evidence>
<feature type="transmembrane region" description="Helical" evidence="8">
    <location>
        <begin position="351"/>
        <end position="371"/>
    </location>
</feature>
<dbReference type="PRINTS" id="PR00164">
    <property type="entry name" value="ABC2TRNSPORT"/>
</dbReference>
<dbReference type="InterPro" id="IPR000412">
    <property type="entry name" value="ABC_2_transport"/>
</dbReference>
<feature type="transmembrane region" description="Helical" evidence="8">
    <location>
        <begin position="26"/>
        <end position="46"/>
    </location>
</feature>
<dbReference type="EMBL" id="JAAAML010000001">
    <property type="protein sequence ID" value="MCO6407675.1"/>
    <property type="molecule type" value="Genomic_DNA"/>
</dbReference>
<evidence type="ECO:0000259" key="9">
    <source>
        <dbReference type="PROSITE" id="PS51012"/>
    </source>
</evidence>
<evidence type="ECO:0000256" key="4">
    <source>
        <dbReference type="ARBA" id="ARBA00022475"/>
    </source>
</evidence>
<comment type="subcellular location">
    <subcellularLocation>
        <location evidence="8">Cell inner membrane</location>
        <topology evidence="8">Multi-pass membrane protein</topology>
    </subcellularLocation>
    <subcellularLocation>
        <location evidence="1">Cell membrane</location>
        <topology evidence="1">Multi-pass membrane protein</topology>
    </subcellularLocation>
</comment>
<proteinExistence type="inferred from homology"/>
<dbReference type="InterPro" id="IPR051449">
    <property type="entry name" value="ABC-2_transporter_component"/>
</dbReference>
<dbReference type="Gene3D" id="3.40.1710.10">
    <property type="entry name" value="abc type-2 transporter like domain"/>
    <property type="match status" value="1"/>
</dbReference>
<dbReference type="PROSITE" id="PS51012">
    <property type="entry name" value="ABC_TM2"/>
    <property type="match status" value="1"/>
</dbReference>
<evidence type="ECO:0000313" key="10">
    <source>
        <dbReference type="EMBL" id="MCO6407675.1"/>
    </source>
</evidence>
<keyword evidence="4 8" id="KW-1003">Cell membrane</keyword>
<feature type="transmembrane region" description="Helical" evidence="8">
    <location>
        <begin position="185"/>
        <end position="207"/>
    </location>
</feature>
<feature type="transmembrane region" description="Helical" evidence="8">
    <location>
        <begin position="297"/>
        <end position="315"/>
    </location>
</feature>
<name>A0ABT1CQ62_9HYPH</name>
<evidence type="ECO:0000256" key="8">
    <source>
        <dbReference type="RuleBase" id="RU361157"/>
    </source>
</evidence>
<dbReference type="PANTHER" id="PTHR30294">
    <property type="entry name" value="MEMBRANE COMPONENT OF ABC TRANSPORTER YHHJ-RELATED"/>
    <property type="match status" value="1"/>
</dbReference>
<feature type="domain" description="ABC transmembrane type-2" evidence="9">
    <location>
        <begin position="147"/>
        <end position="376"/>
    </location>
</feature>
<feature type="transmembrane region" description="Helical" evidence="8">
    <location>
        <begin position="228"/>
        <end position="251"/>
    </location>
</feature>